<gene>
    <name evidence="2" type="ORF">CFP56_028481</name>
</gene>
<keyword evidence="1" id="KW-0812">Transmembrane</keyword>
<protein>
    <submittedName>
        <fullName evidence="2">Uncharacterized protein</fullName>
    </submittedName>
</protein>
<reference evidence="2 3" key="1">
    <citation type="journal article" date="2018" name="Sci. Data">
        <title>The draft genome sequence of cork oak.</title>
        <authorList>
            <person name="Ramos A.M."/>
            <person name="Usie A."/>
            <person name="Barbosa P."/>
            <person name="Barros P.M."/>
            <person name="Capote T."/>
            <person name="Chaves I."/>
            <person name="Simoes F."/>
            <person name="Abreu I."/>
            <person name="Carrasquinho I."/>
            <person name="Faro C."/>
            <person name="Guimaraes J.B."/>
            <person name="Mendonca D."/>
            <person name="Nobrega F."/>
            <person name="Rodrigues L."/>
            <person name="Saibo N.J.M."/>
            <person name="Varela M.C."/>
            <person name="Egas C."/>
            <person name="Matos J."/>
            <person name="Miguel C.M."/>
            <person name="Oliveira M.M."/>
            <person name="Ricardo C.P."/>
            <person name="Goncalves S."/>
        </authorList>
    </citation>
    <scope>NUCLEOTIDE SEQUENCE [LARGE SCALE GENOMIC DNA]</scope>
    <source>
        <strain evidence="3">cv. HL8</strain>
    </source>
</reference>
<organism evidence="2 3">
    <name type="scientific">Quercus suber</name>
    <name type="common">Cork oak</name>
    <dbReference type="NCBI Taxonomy" id="58331"/>
    <lineage>
        <taxon>Eukaryota</taxon>
        <taxon>Viridiplantae</taxon>
        <taxon>Streptophyta</taxon>
        <taxon>Embryophyta</taxon>
        <taxon>Tracheophyta</taxon>
        <taxon>Spermatophyta</taxon>
        <taxon>Magnoliopsida</taxon>
        <taxon>eudicotyledons</taxon>
        <taxon>Gunneridae</taxon>
        <taxon>Pentapetalae</taxon>
        <taxon>rosids</taxon>
        <taxon>fabids</taxon>
        <taxon>Fagales</taxon>
        <taxon>Fagaceae</taxon>
        <taxon>Quercus</taxon>
    </lineage>
</organism>
<feature type="transmembrane region" description="Helical" evidence="1">
    <location>
        <begin position="20"/>
        <end position="40"/>
    </location>
</feature>
<proteinExistence type="predicted"/>
<dbReference type="Proteomes" id="UP000237347">
    <property type="component" value="Unassembled WGS sequence"/>
</dbReference>
<evidence type="ECO:0000313" key="3">
    <source>
        <dbReference type="Proteomes" id="UP000237347"/>
    </source>
</evidence>
<name>A0AAW0JT78_QUESU</name>
<keyword evidence="1" id="KW-0472">Membrane</keyword>
<dbReference type="EMBL" id="PKMF04000466">
    <property type="protein sequence ID" value="KAK7830209.1"/>
    <property type="molecule type" value="Genomic_DNA"/>
</dbReference>
<keyword evidence="3" id="KW-1185">Reference proteome</keyword>
<evidence type="ECO:0000313" key="2">
    <source>
        <dbReference type="EMBL" id="KAK7830209.1"/>
    </source>
</evidence>
<keyword evidence="1" id="KW-1133">Transmembrane helix</keyword>
<comment type="caution">
    <text evidence="2">The sequence shown here is derived from an EMBL/GenBank/DDBJ whole genome shotgun (WGS) entry which is preliminary data.</text>
</comment>
<accession>A0AAW0JT78</accession>
<dbReference type="AlphaFoldDB" id="A0AAW0JT78"/>
<sequence length="96" mass="10962">MRAVLLDIMAVRASRSFQAALWLPCLFILLLFIMFTGASSRRRPTLDALRGYNNNKAKNSVYSPSLIASDSNNDYQTFYYDKTLYHFNVILGSTQI</sequence>
<evidence type="ECO:0000256" key="1">
    <source>
        <dbReference type="SAM" id="Phobius"/>
    </source>
</evidence>